<keyword evidence="2" id="KW-1185">Reference proteome</keyword>
<dbReference type="Proteomes" id="UP000814033">
    <property type="component" value="Unassembled WGS sequence"/>
</dbReference>
<reference evidence="1" key="1">
    <citation type="submission" date="2021-02" db="EMBL/GenBank/DDBJ databases">
        <authorList>
            <consortium name="DOE Joint Genome Institute"/>
            <person name="Ahrendt S."/>
            <person name="Looney B.P."/>
            <person name="Miyauchi S."/>
            <person name="Morin E."/>
            <person name="Drula E."/>
            <person name="Courty P.E."/>
            <person name="Chicoki N."/>
            <person name="Fauchery L."/>
            <person name="Kohler A."/>
            <person name="Kuo A."/>
            <person name="Labutti K."/>
            <person name="Pangilinan J."/>
            <person name="Lipzen A."/>
            <person name="Riley R."/>
            <person name="Andreopoulos W."/>
            <person name="He G."/>
            <person name="Johnson J."/>
            <person name="Barry K.W."/>
            <person name="Grigoriev I.V."/>
            <person name="Nagy L."/>
            <person name="Hibbett D."/>
            <person name="Henrissat B."/>
            <person name="Matheny P.B."/>
            <person name="Labbe J."/>
            <person name="Martin F."/>
        </authorList>
    </citation>
    <scope>NUCLEOTIDE SEQUENCE</scope>
    <source>
        <strain evidence="1">FP105234-sp</strain>
    </source>
</reference>
<dbReference type="EMBL" id="MU276027">
    <property type="protein sequence ID" value="KAI0043243.1"/>
    <property type="molecule type" value="Genomic_DNA"/>
</dbReference>
<accession>A0ACB8RGM1</accession>
<reference evidence="1" key="2">
    <citation type="journal article" date="2022" name="New Phytol.">
        <title>Evolutionary transition to the ectomycorrhizal habit in the genomes of a hyperdiverse lineage of mushroom-forming fungi.</title>
        <authorList>
            <person name="Looney B."/>
            <person name="Miyauchi S."/>
            <person name="Morin E."/>
            <person name="Drula E."/>
            <person name="Courty P.E."/>
            <person name="Kohler A."/>
            <person name="Kuo A."/>
            <person name="LaButti K."/>
            <person name="Pangilinan J."/>
            <person name="Lipzen A."/>
            <person name="Riley R."/>
            <person name="Andreopoulos W."/>
            <person name="He G."/>
            <person name="Johnson J."/>
            <person name="Nolan M."/>
            <person name="Tritt A."/>
            <person name="Barry K.W."/>
            <person name="Grigoriev I.V."/>
            <person name="Nagy L.G."/>
            <person name="Hibbett D."/>
            <person name="Henrissat B."/>
            <person name="Matheny P.B."/>
            <person name="Labbe J."/>
            <person name="Martin F.M."/>
        </authorList>
    </citation>
    <scope>NUCLEOTIDE SEQUENCE</scope>
    <source>
        <strain evidence="1">FP105234-sp</strain>
    </source>
</reference>
<name>A0ACB8RGM1_9AGAM</name>
<sequence>MDKRSVKLVVISDFTCPWCFIGHQELLKAIAQCANLPVVFDLEYRPFVLHQTLPTDGLDKDEWHAKRFGREKWQQAKQIVLAKGEEANIQFSFGGPICVTLQAHRLMAKAYDIGGSSQQLKLTTLIFRAYCEEEQDISRDDVLADLAVQAEMMSKEKALAFLATDECLAKTQHQIAEARSKGVTGVPFTIIDGKWAVSGGQTAPVFVKIFSKLAQCSDSPPSQAGTPLPVAAAA</sequence>
<comment type="caution">
    <text evidence="1">The sequence shown here is derived from an EMBL/GenBank/DDBJ whole genome shotgun (WGS) entry which is preliminary data.</text>
</comment>
<protein>
    <submittedName>
        <fullName evidence="1">Thioredoxin-like protein</fullName>
    </submittedName>
</protein>
<evidence type="ECO:0000313" key="2">
    <source>
        <dbReference type="Proteomes" id="UP000814033"/>
    </source>
</evidence>
<gene>
    <name evidence="1" type="ORF">FA95DRAFT_1498882</name>
</gene>
<evidence type="ECO:0000313" key="1">
    <source>
        <dbReference type="EMBL" id="KAI0043243.1"/>
    </source>
</evidence>
<organism evidence="1 2">
    <name type="scientific">Auriscalpium vulgare</name>
    <dbReference type="NCBI Taxonomy" id="40419"/>
    <lineage>
        <taxon>Eukaryota</taxon>
        <taxon>Fungi</taxon>
        <taxon>Dikarya</taxon>
        <taxon>Basidiomycota</taxon>
        <taxon>Agaricomycotina</taxon>
        <taxon>Agaricomycetes</taxon>
        <taxon>Russulales</taxon>
        <taxon>Auriscalpiaceae</taxon>
        <taxon>Auriscalpium</taxon>
    </lineage>
</organism>
<proteinExistence type="predicted"/>